<evidence type="ECO:0000256" key="4">
    <source>
        <dbReference type="ARBA" id="ARBA00022723"/>
    </source>
</evidence>
<organism evidence="8 9">
    <name type="scientific">Taxus chinensis</name>
    <name type="common">Chinese yew</name>
    <name type="synonym">Taxus wallichiana var. chinensis</name>
    <dbReference type="NCBI Taxonomy" id="29808"/>
    <lineage>
        <taxon>Eukaryota</taxon>
        <taxon>Viridiplantae</taxon>
        <taxon>Streptophyta</taxon>
        <taxon>Embryophyta</taxon>
        <taxon>Tracheophyta</taxon>
        <taxon>Spermatophyta</taxon>
        <taxon>Pinopsida</taxon>
        <taxon>Pinidae</taxon>
        <taxon>Conifers II</taxon>
        <taxon>Cupressales</taxon>
        <taxon>Taxaceae</taxon>
        <taxon>Taxus</taxon>
    </lineage>
</organism>
<comment type="caution">
    <text evidence="8">The sequence shown here is derived from an EMBL/GenBank/DDBJ whole genome shotgun (WGS) entry which is preliminary data.</text>
</comment>
<reference evidence="8 9" key="1">
    <citation type="journal article" date="2021" name="Nat. Plants">
        <title>The Taxus genome provides insights into paclitaxel biosynthesis.</title>
        <authorList>
            <person name="Xiong X."/>
            <person name="Gou J."/>
            <person name="Liao Q."/>
            <person name="Li Y."/>
            <person name="Zhou Q."/>
            <person name="Bi G."/>
            <person name="Li C."/>
            <person name="Du R."/>
            <person name="Wang X."/>
            <person name="Sun T."/>
            <person name="Guo L."/>
            <person name="Liang H."/>
            <person name="Lu P."/>
            <person name="Wu Y."/>
            <person name="Zhang Z."/>
            <person name="Ro D.K."/>
            <person name="Shang Y."/>
            <person name="Huang S."/>
            <person name="Yan J."/>
        </authorList>
    </citation>
    <scope>NUCLEOTIDE SEQUENCE [LARGE SCALE GENOMIC DNA]</scope>
    <source>
        <strain evidence="8">Ta-2019</strain>
    </source>
</reference>
<dbReference type="InterPro" id="IPR012864">
    <property type="entry name" value="PCO/ADO"/>
</dbReference>
<dbReference type="InterPro" id="IPR014710">
    <property type="entry name" value="RmlC-like_jellyroll"/>
</dbReference>
<dbReference type="CDD" id="cd20289">
    <property type="entry name" value="cupin_ADO"/>
    <property type="match status" value="1"/>
</dbReference>
<dbReference type="PANTHER" id="PTHR22966:SF61">
    <property type="entry name" value="2-AMINOETHANETHIOL DIOXYGENASE"/>
    <property type="match status" value="1"/>
</dbReference>
<dbReference type="GO" id="GO:0046872">
    <property type="term" value="F:metal ion binding"/>
    <property type="evidence" value="ECO:0007669"/>
    <property type="project" value="UniProtKB-KW"/>
</dbReference>
<dbReference type="Pfam" id="PF07847">
    <property type="entry name" value="PCO_ADO"/>
    <property type="match status" value="1"/>
</dbReference>
<evidence type="ECO:0000256" key="1">
    <source>
        <dbReference type="ARBA" id="ARBA00001954"/>
    </source>
</evidence>
<proteinExistence type="inferred from homology"/>
<dbReference type="AlphaFoldDB" id="A0AA38FSA1"/>
<dbReference type="SUPFAM" id="SSF51182">
    <property type="entry name" value="RmlC-like cupins"/>
    <property type="match status" value="1"/>
</dbReference>
<evidence type="ECO:0000256" key="7">
    <source>
        <dbReference type="ARBA" id="ARBA00024284"/>
    </source>
</evidence>
<comment type="similarity">
    <text evidence="2">Belongs to the cysteine dioxygenase family.</text>
</comment>
<dbReference type="Gene3D" id="2.60.120.10">
    <property type="entry name" value="Jelly Rolls"/>
    <property type="match status" value="1"/>
</dbReference>
<evidence type="ECO:0000256" key="2">
    <source>
        <dbReference type="ARBA" id="ARBA00006622"/>
    </source>
</evidence>
<protein>
    <recommendedName>
        <fullName evidence="3">cysteine dioxygenase</fullName>
        <ecNumber evidence="3">1.13.11.20</ecNumber>
    </recommendedName>
</protein>
<comment type="cofactor">
    <cofactor evidence="1">
        <name>Fe(2+)</name>
        <dbReference type="ChEBI" id="CHEBI:29033"/>
    </cofactor>
</comment>
<feature type="non-terminal residue" evidence="8">
    <location>
        <position position="1"/>
    </location>
</feature>
<evidence type="ECO:0000313" key="9">
    <source>
        <dbReference type="Proteomes" id="UP000824469"/>
    </source>
</evidence>
<keyword evidence="9" id="KW-1185">Reference proteome</keyword>
<comment type="catalytic activity">
    <reaction evidence="7">
        <text>L-cysteine + O2 = 3-sulfino-L-alanine + H(+)</text>
        <dbReference type="Rhea" id="RHEA:20441"/>
        <dbReference type="ChEBI" id="CHEBI:15378"/>
        <dbReference type="ChEBI" id="CHEBI:15379"/>
        <dbReference type="ChEBI" id="CHEBI:35235"/>
        <dbReference type="ChEBI" id="CHEBI:61085"/>
        <dbReference type="EC" id="1.13.11.20"/>
    </reaction>
    <physiologicalReaction direction="left-to-right" evidence="7">
        <dbReference type="Rhea" id="RHEA:20442"/>
    </physiologicalReaction>
</comment>
<feature type="non-terminal residue" evidence="8">
    <location>
        <position position="250"/>
    </location>
</feature>
<dbReference type="GO" id="GO:0070483">
    <property type="term" value="P:detection of hypoxia"/>
    <property type="evidence" value="ECO:0007669"/>
    <property type="project" value="UniProtKB-ARBA"/>
</dbReference>
<dbReference type="GO" id="GO:0017172">
    <property type="term" value="F:cysteine dioxygenase activity"/>
    <property type="evidence" value="ECO:0007669"/>
    <property type="project" value="UniProtKB-EC"/>
</dbReference>
<dbReference type="InterPro" id="IPR011051">
    <property type="entry name" value="RmlC_Cupin_sf"/>
</dbReference>
<evidence type="ECO:0000256" key="3">
    <source>
        <dbReference type="ARBA" id="ARBA00013133"/>
    </source>
</evidence>
<name>A0AA38FSA1_TAXCH</name>
<dbReference type="EC" id="1.13.11.20" evidence="3"/>
<keyword evidence="5" id="KW-0560">Oxidoreductase</keyword>
<keyword evidence="4" id="KW-0479">Metal-binding</keyword>
<gene>
    <name evidence="8" type="ORF">KI387_036996</name>
</gene>
<keyword evidence="6" id="KW-0408">Iron</keyword>
<evidence type="ECO:0000313" key="8">
    <source>
        <dbReference type="EMBL" id="KAH9309085.1"/>
    </source>
</evidence>
<evidence type="ECO:0000256" key="5">
    <source>
        <dbReference type="ARBA" id="ARBA00023002"/>
    </source>
</evidence>
<dbReference type="OMA" id="STQGRHC"/>
<evidence type="ECO:0000256" key="6">
    <source>
        <dbReference type="ARBA" id="ARBA00023004"/>
    </source>
</evidence>
<dbReference type="Proteomes" id="UP000824469">
    <property type="component" value="Unassembled WGS sequence"/>
</dbReference>
<sequence length="250" mass="27912">NIVFQHCLELWFCTMTTVQRLYDSCKASFTSSGPRSLEFLQNVRDVLDTIKASDVGLEEGELVARGWSGSPYGINGRKGRNGGLRYTSPITYLHIHECEKFSIGIFCMPASSTIPLHNHPGMTVLSKLLYGSMHAKAYDWNDPSEVADSSKAKLAKLVKDCEMSAPCDTTILYPTRGGNIHSFRAMSPCALLDVLAPPYSTDEGRHCTYYRKSLRKVPPGLQVNETNVPSHLFAWLEEYQPPEDFVVQRG</sequence>
<dbReference type="PANTHER" id="PTHR22966">
    <property type="entry name" value="2-AMINOETHANETHIOL DIOXYGENASE"/>
    <property type="match status" value="1"/>
</dbReference>
<accession>A0AA38FSA1</accession>
<dbReference type="EMBL" id="JAHRHJ020000007">
    <property type="protein sequence ID" value="KAH9309085.1"/>
    <property type="molecule type" value="Genomic_DNA"/>
</dbReference>